<evidence type="ECO:0000259" key="1">
    <source>
        <dbReference type="PROSITE" id="PS51464"/>
    </source>
</evidence>
<gene>
    <name evidence="2" type="ORF">HMPREF1316_0717</name>
</gene>
<dbReference type="STRING" id="1125712.HMPREF1316_0717"/>
<dbReference type="PANTHER" id="PTHR42745:SF1">
    <property type="entry name" value="ARABINOSE 5-PHOSPHATE ISOMERASE KDSD"/>
    <property type="match status" value="1"/>
</dbReference>
<dbReference type="Pfam" id="PF01380">
    <property type="entry name" value="SIS"/>
    <property type="match status" value="1"/>
</dbReference>
<sequence>MQYRHHRNGGLILMSTDTLRSVIRAEGEELIKLSEKVHLDELVKLSDMISSCRGNVFFTGCGTSAVAARKAIHTLQVIGVRAFFLEPSDAVHGGLGAVHKGDIVIFLSKGGVTQELLSFIPNLQKKQTTIVSVGEAAHSPISEAADLFLEVQIDREPDTYNMLATASTLATMSVFDAIAINIMQENHYSREQFLINHPSGDVGARLAAGHA</sequence>
<accession>U2V0J6</accession>
<dbReference type="InterPro" id="IPR050986">
    <property type="entry name" value="GutQ/KpsF_isomerases"/>
</dbReference>
<keyword evidence="3" id="KW-1185">Reference proteome</keyword>
<dbReference type="Gene3D" id="3.40.50.10490">
    <property type="entry name" value="Glucose-6-phosphate isomerase like protein, domain 1"/>
    <property type="match status" value="1"/>
</dbReference>
<name>U2V0J6_9ACTN</name>
<dbReference type="InterPro" id="IPR046348">
    <property type="entry name" value="SIS_dom_sf"/>
</dbReference>
<dbReference type="PROSITE" id="PS51464">
    <property type="entry name" value="SIS"/>
    <property type="match status" value="1"/>
</dbReference>
<evidence type="ECO:0000313" key="3">
    <source>
        <dbReference type="Proteomes" id="UP000016638"/>
    </source>
</evidence>
<dbReference type="Proteomes" id="UP000016638">
    <property type="component" value="Unassembled WGS sequence"/>
</dbReference>
<protein>
    <submittedName>
        <fullName evidence="2">SIS domain protein</fullName>
    </submittedName>
</protein>
<comment type="caution">
    <text evidence="2">The sequence shown here is derived from an EMBL/GenBank/DDBJ whole genome shotgun (WGS) entry which is preliminary data.</text>
</comment>
<dbReference type="EMBL" id="AWEZ01000069">
    <property type="protein sequence ID" value="ERL06206.1"/>
    <property type="molecule type" value="Genomic_DNA"/>
</dbReference>
<feature type="domain" description="SIS" evidence="1">
    <location>
        <begin position="45"/>
        <end position="188"/>
    </location>
</feature>
<dbReference type="InterPro" id="IPR001347">
    <property type="entry name" value="SIS_dom"/>
</dbReference>
<organism evidence="2 3">
    <name type="scientific">Olsenella profusa F0195</name>
    <dbReference type="NCBI Taxonomy" id="1125712"/>
    <lineage>
        <taxon>Bacteria</taxon>
        <taxon>Bacillati</taxon>
        <taxon>Actinomycetota</taxon>
        <taxon>Coriobacteriia</taxon>
        <taxon>Coriobacteriales</taxon>
        <taxon>Atopobiaceae</taxon>
        <taxon>Olsenella</taxon>
    </lineage>
</organism>
<dbReference type="GO" id="GO:1901135">
    <property type="term" value="P:carbohydrate derivative metabolic process"/>
    <property type="evidence" value="ECO:0007669"/>
    <property type="project" value="InterPro"/>
</dbReference>
<reference evidence="2 3" key="1">
    <citation type="submission" date="2013-08" db="EMBL/GenBank/DDBJ databases">
        <authorList>
            <person name="Durkin A.S."/>
            <person name="Haft D.R."/>
            <person name="McCorrison J."/>
            <person name="Torralba M."/>
            <person name="Gillis M."/>
            <person name="Haft D.H."/>
            <person name="Methe B."/>
            <person name="Sutton G."/>
            <person name="Nelson K.E."/>
        </authorList>
    </citation>
    <scope>NUCLEOTIDE SEQUENCE [LARGE SCALE GENOMIC DNA]</scope>
    <source>
        <strain evidence="2 3">F0195</strain>
    </source>
</reference>
<dbReference type="InterPro" id="IPR035474">
    <property type="entry name" value="SIS_Kpsf"/>
</dbReference>
<dbReference type="SUPFAM" id="SSF53697">
    <property type="entry name" value="SIS domain"/>
    <property type="match status" value="1"/>
</dbReference>
<dbReference type="CDD" id="cd05014">
    <property type="entry name" value="SIS_Kpsf"/>
    <property type="match status" value="1"/>
</dbReference>
<dbReference type="PANTHER" id="PTHR42745">
    <property type="match status" value="1"/>
</dbReference>
<evidence type="ECO:0000313" key="2">
    <source>
        <dbReference type="EMBL" id="ERL06206.1"/>
    </source>
</evidence>
<proteinExistence type="predicted"/>
<dbReference type="eggNOG" id="COG0794">
    <property type="taxonomic scope" value="Bacteria"/>
</dbReference>
<dbReference type="GO" id="GO:0097367">
    <property type="term" value="F:carbohydrate derivative binding"/>
    <property type="evidence" value="ECO:0007669"/>
    <property type="project" value="InterPro"/>
</dbReference>
<dbReference type="AlphaFoldDB" id="U2V0J6"/>